<keyword evidence="1" id="KW-0808">Transferase</keyword>
<dbReference type="SUPFAM" id="SSF52540">
    <property type="entry name" value="P-loop containing nucleoside triphosphate hydrolases"/>
    <property type="match status" value="1"/>
</dbReference>
<dbReference type="Gene3D" id="3.40.50.300">
    <property type="entry name" value="P-loop containing nucleotide triphosphate hydrolases"/>
    <property type="match status" value="1"/>
</dbReference>
<dbReference type="InterPro" id="IPR026634">
    <property type="entry name" value="TPST-like"/>
</dbReference>
<reference evidence="2 3" key="1">
    <citation type="submission" date="2021-03" db="EMBL/GenBank/DDBJ databases">
        <title>Oceanisphaera sp. nov., isolated from the intestine.</title>
        <authorList>
            <person name="Zhao L.-H."/>
            <person name="Shi L.-F."/>
        </authorList>
    </citation>
    <scope>NUCLEOTIDE SEQUENCE [LARGE SCALE GENOMIC DNA]</scope>
    <source>
        <strain evidence="2 3">DM8</strain>
    </source>
</reference>
<keyword evidence="3" id="KW-1185">Reference proteome</keyword>
<dbReference type="PANTHER" id="PTHR12788:SF10">
    <property type="entry name" value="PROTEIN-TYROSINE SULFOTRANSFERASE"/>
    <property type="match status" value="1"/>
</dbReference>
<dbReference type="InterPro" id="IPR027417">
    <property type="entry name" value="P-loop_NTPase"/>
</dbReference>
<dbReference type="RefSeq" id="WP_208006606.1">
    <property type="nucleotide sequence ID" value="NZ_JAGDFX010000024.1"/>
</dbReference>
<dbReference type="EMBL" id="JAGDFX010000024">
    <property type="protein sequence ID" value="MBO1520735.1"/>
    <property type="molecule type" value="Genomic_DNA"/>
</dbReference>
<organism evidence="2 3">
    <name type="scientific">Oceanisphaera pacifica</name>
    <dbReference type="NCBI Taxonomy" id="2818389"/>
    <lineage>
        <taxon>Bacteria</taxon>
        <taxon>Pseudomonadati</taxon>
        <taxon>Pseudomonadota</taxon>
        <taxon>Gammaproteobacteria</taxon>
        <taxon>Aeromonadales</taxon>
        <taxon>Aeromonadaceae</taxon>
        <taxon>Oceanisphaera</taxon>
    </lineage>
</organism>
<name>A0ABS3NJN6_9GAMM</name>
<dbReference type="Pfam" id="PF13469">
    <property type="entry name" value="Sulfotransfer_3"/>
    <property type="match status" value="1"/>
</dbReference>
<evidence type="ECO:0000313" key="3">
    <source>
        <dbReference type="Proteomes" id="UP000664882"/>
    </source>
</evidence>
<accession>A0ABS3NJN6</accession>
<dbReference type="PANTHER" id="PTHR12788">
    <property type="entry name" value="PROTEIN-TYROSINE SULFOTRANSFERASE 2"/>
    <property type="match status" value="1"/>
</dbReference>
<dbReference type="Proteomes" id="UP000664882">
    <property type="component" value="Unassembled WGS sequence"/>
</dbReference>
<evidence type="ECO:0000256" key="1">
    <source>
        <dbReference type="ARBA" id="ARBA00022679"/>
    </source>
</evidence>
<sequence>MISNKKQFFILGNPRSGTTLFRLMLNSHPDIIVPPECGFAEWFINDFSDVILNKKTYRTFAEAVCKCRKFETWGVSYDDLIKVIYYYSPKSYMDLCTCVYLSYANKFNKKPLLIGDKNNYYINKVERLSVFFPSSKKIFIIRDGRDVASSYFKLAKISRESRYFPELSDSISEIAYQWLKSANSALKYKSKGAIIIRYEDLIANPEVVLNDVCCYLNISYSPIMLKYYESNDEPVEFLAWKEKTQRAIMPENKGGYLTELTRHQIREFEVVAGPALKIFGYN</sequence>
<gene>
    <name evidence="2" type="ORF">J3U76_14065</name>
</gene>
<protein>
    <submittedName>
        <fullName evidence="2">Sulfotransferase</fullName>
    </submittedName>
</protein>
<evidence type="ECO:0000313" key="2">
    <source>
        <dbReference type="EMBL" id="MBO1520735.1"/>
    </source>
</evidence>
<comment type="caution">
    <text evidence="2">The sequence shown here is derived from an EMBL/GenBank/DDBJ whole genome shotgun (WGS) entry which is preliminary data.</text>
</comment>
<proteinExistence type="predicted"/>